<dbReference type="AlphaFoldDB" id="A0A9N9GG43"/>
<dbReference type="EMBL" id="CAJVPS010004563">
    <property type="protein sequence ID" value="CAG8605390.1"/>
    <property type="molecule type" value="Genomic_DNA"/>
</dbReference>
<evidence type="ECO:0000313" key="3">
    <source>
        <dbReference type="Proteomes" id="UP000789508"/>
    </source>
</evidence>
<keyword evidence="1" id="KW-0472">Membrane</keyword>
<organism evidence="2 3">
    <name type="scientific">Ambispora leptoticha</name>
    <dbReference type="NCBI Taxonomy" id="144679"/>
    <lineage>
        <taxon>Eukaryota</taxon>
        <taxon>Fungi</taxon>
        <taxon>Fungi incertae sedis</taxon>
        <taxon>Mucoromycota</taxon>
        <taxon>Glomeromycotina</taxon>
        <taxon>Glomeromycetes</taxon>
        <taxon>Archaeosporales</taxon>
        <taxon>Ambisporaceae</taxon>
        <taxon>Ambispora</taxon>
    </lineage>
</organism>
<feature type="transmembrane region" description="Helical" evidence="1">
    <location>
        <begin position="140"/>
        <end position="167"/>
    </location>
</feature>
<keyword evidence="3" id="KW-1185">Reference proteome</keyword>
<sequence length="181" mass="20363">MIPRRFGHTGTLSSDGQKIFIFGGLINPYDLKLTNDTINLAVLGIETLKWTRPIISDLELGPNTCLADHSATLYNDFLIFAFGYQNYNLSNHIYILDVKNEAYHWVRTIARINLQLKGNITISNHSNSKNLQSSDPQGEIPMWVIVFLSISGFVFIVFAGMATLVFLQGNRKKAVKDDGRK</sequence>
<protein>
    <submittedName>
        <fullName evidence="2">7596_t:CDS:1</fullName>
    </submittedName>
</protein>
<dbReference type="SUPFAM" id="SSF50965">
    <property type="entry name" value="Galactose oxidase, central domain"/>
    <property type="match status" value="1"/>
</dbReference>
<name>A0A9N9GG43_9GLOM</name>
<keyword evidence="1" id="KW-1133">Transmembrane helix</keyword>
<proteinExistence type="predicted"/>
<reference evidence="2" key="1">
    <citation type="submission" date="2021-06" db="EMBL/GenBank/DDBJ databases">
        <authorList>
            <person name="Kallberg Y."/>
            <person name="Tangrot J."/>
            <person name="Rosling A."/>
        </authorList>
    </citation>
    <scope>NUCLEOTIDE SEQUENCE</scope>
    <source>
        <strain evidence="2">FL130A</strain>
    </source>
</reference>
<dbReference type="InterPro" id="IPR015915">
    <property type="entry name" value="Kelch-typ_b-propeller"/>
</dbReference>
<dbReference type="Proteomes" id="UP000789508">
    <property type="component" value="Unassembled WGS sequence"/>
</dbReference>
<comment type="caution">
    <text evidence="2">The sequence shown here is derived from an EMBL/GenBank/DDBJ whole genome shotgun (WGS) entry which is preliminary data.</text>
</comment>
<keyword evidence="1" id="KW-0812">Transmembrane</keyword>
<dbReference type="OrthoDB" id="432528at2759"/>
<evidence type="ECO:0000256" key="1">
    <source>
        <dbReference type="SAM" id="Phobius"/>
    </source>
</evidence>
<accession>A0A9N9GG43</accession>
<dbReference type="Gene3D" id="2.120.10.80">
    <property type="entry name" value="Kelch-type beta propeller"/>
    <property type="match status" value="1"/>
</dbReference>
<gene>
    <name evidence="2" type="ORF">ALEPTO_LOCUS8329</name>
</gene>
<evidence type="ECO:0000313" key="2">
    <source>
        <dbReference type="EMBL" id="CAG8605390.1"/>
    </source>
</evidence>
<dbReference type="InterPro" id="IPR011043">
    <property type="entry name" value="Gal_Oxase/kelch_b-propeller"/>
</dbReference>